<accession>X0PZ87</accession>
<gene>
    <name evidence="2" type="ORF">RW1_062_00120</name>
</gene>
<dbReference type="Proteomes" id="UP000019491">
    <property type="component" value="Unassembled WGS sequence"/>
</dbReference>
<feature type="region of interest" description="Disordered" evidence="1">
    <location>
        <begin position="38"/>
        <end position="62"/>
    </location>
</feature>
<protein>
    <submittedName>
        <fullName evidence="2">Uncharacterized protein</fullName>
    </submittedName>
</protein>
<name>X0PZ87_RHOWR</name>
<sequence length="101" mass="10324">MLIKSGERLRSTVCETEVVVVRVGSPEVDVTCGGAQMAKISDSSPRTGEPASGLAGGSQLGKRYEHPTGLELLVTKAGTGSLGVGAEVLTLKESKPLPSSD</sequence>
<organism evidence="2 3">
    <name type="scientific">Rhodococcus wratislaviensis NBRC 100605</name>
    <dbReference type="NCBI Taxonomy" id="1219028"/>
    <lineage>
        <taxon>Bacteria</taxon>
        <taxon>Bacillati</taxon>
        <taxon>Actinomycetota</taxon>
        <taxon>Actinomycetes</taxon>
        <taxon>Mycobacteriales</taxon>
        <taxon>Nocardiaceae</taxon>
        <taxon>Rhodococcus</taxon>
    </lineage>
</organism>
<evidence type="ECO:0000313" key="3">
    <source>
        <dbReference type="Proteomes" id="UP000019491"/>
    </source>
</evidence>
<dbReference type="AlphaFoldDB" id="X0PZ87"/>
<comment type="caution">
    <text evidence="2">The sequence shown here is derived from an EMBL/GenBank/DDBJ whole genome shotgun (WGS) entry which is preliminary data.</text>
</comment>
<dbReference type="EMBL" id="BAWF01000062">
    <property type="protein sequence ID" value="GAF48888.1"/>
    <property type="molecule type" value="Genomic_DNA"/>
</dbReference>
<reference evidence="2 3" key="1">
    <citation type="submission" date="2014-02" db="EMBL/GenBank/DDBJ databases">
        <title>Whole genome shotgun sequence of Rhodococcus wratislaviensis NBRC 100605.</title>
        <authorList>
            <person name="Hosoyama A."/>
            <person name="Tsuchikane K."/>
            <person name="Yoshida I."/>
            <person name="Ohji S."/>
            <person name="Ichikawa N."/>
            <person name="Yamazoe A."/>
            <person name="Fujita N."/>
        </authorList>
    </citation>
    <scope>NUCLEOTIDE SEQUENCE [LARGE SCALE GENOMIC DNA]</scope>
    <source>
        <strain evidence="2 3">NBRC 100605</strain>
    </source>
</reference>
<evidence type="ECO:0000313" key="2">
    <source>
        <dbReference type="EMBL" id="GAF48888.1"/>
    </source>
</evidence>
<keyword evidence="3" id="KW-1185">Reference proteome</keyword>
<proteinExistence type="predicted"/>
<evidence type="ECO:0000256" key="1">
    <source>
        <dbReference type="SAM" id="MobiDB-lite"/>
    </source>
</evidence>